<dbReference type="InterPro" id="IPR035979">
    <property type="entry name" value="RBD_domain_sf"/>
</dbReference>
<proteinExistence type="predicted"/>
<dbReference type="InterPro" id="IPR050666">
    <property type="entry name" value="ESRP"/>
</dbReference>
<feature type="domain" description="RRM" evidence="5">
    <location>
        <begin position="219"/>
        <end position="301"/>
    </location>
</feature>
<feature type="compositionally biased region" description="Basic and acidic residues" evidence="4">
    <location>
        <begin position="162"/>
        <end position="174"/>
    </location>
</feature>
<feature type="region of interest" description="Disordered" evidence="4">
    <location>
        <begin position="156"/>
        <end position="199"/>
    </location>
</feature>
<evidence type="ECO:0000256" key="3">
    <source>
        <dbReference type="PROSITE-ProRule" id="PRU00176"/>
    </source>
</evidence>
<dbReference type="InterPro" id="IPR000504">
    <property type="entry name" value="RRM_dom"/>
</dbReference>
<name>A0A7S0S406_9CHLO</name>
<dbReference type="GO" id="GO:0003723">
    <property type="term" value="F:RNA binding"/>
    <property type="evidence" value="ECO:0007669"/>
    <property type="project" value="UniProtKB-UniRule"/>
</dbReference>
<protein>
    <recommendedName>
        <fullName evidence="5">RRM domain-containing protein</fullName>
    </recommendedName>
</protein>
<organism evidence="6">
    <name type="scientific">Chlamydomonas leiostraca</name>
    <dbReference type="NCBI Taxonomy" id="1034604"/>
    <lineage>
        <taxon>Eukaryota</taxon>
        <taxon>Viridiplantae</taxon>
        <taxon>Chlorophyta</taxon>
        <taxon>core chlorophytes</taxon>
        <taxon>Chlorophyceae</taxon>
        <taxon>CS clade</taxon>
        <taxon>Chlamydomonadales</taxon>
        <taxon>Chlamydomonadaceae</taxon>
        <taxon>Chlamydomonas</taxon>
    </lineage>
</organism>
<evidence type="ECO:0000259" key="5">
    <source>
        <dbReference type="PROSITE" id="PS50102"/>
    </source>
</evidence>
<gene>
    <name evidence="6" type="ORF">CLEI1391_LOCUS20113</name>
</gene>
<feature type="compositionally biased region" description="Gly residues" evidence="4">
    <location>
        <begin position="177"/>
        <end position="191"/>
    </location>
</feature>
<accession>A0A7S0S406</accession>
<dbReference type="AlphaFoldDB" id="A0A7S0S406"/>
<keyword evidence="1" id="KW-0677">Repeat</keyword>
<keyword evidence="2 3" id="KW-0694">RNA-binding</keyword>
<evidence type="ECO:0000256" key="1">
    <source>
        <dbReference type="ARBA" id="ARBA00022737"/>
    </source>
</evidence>
<dbReference type="SUPFAM" id="SSF54928">
    <property type="entry name" value="RNA-binding domain, RBD"/>
    <property type="match status" value="2"/>
</dbReference>
<dbReference type="PANTHER" id="PTHR13976">
    <property type="entry name" value="HETEROGENEOUS NUCLEAR RIBONUCLEOPROTEIN-RELATED"/>
    <property type="match status" value="1"/>
</dbReference>
<dbReference type="Pfam" id="PF00076">
    <property type="entry name" value="RRM_1"/>
    <property type="match status" value="1"/>
</dbReference>
<feature type="compositionally biased region" description="Gly residues" evidence="4">
    <location>
        <begin position="23"/>
        <end position="36"/>
    </location>
</feature>
<dbReference type="InterPro" id="IPR012677">
    <property type="entry name" value="Nucleotide-bd_a/b_plait_sf"/>
</dbReference>
<feature type="region of interest" description="Disordered" evidence="4">
    <location>
        <begin position="1"/>
        <end position="43"/>
    </location>
</feature>
<evidence type="ECO:0000313" key="6">
    <source>
        <dbReference type="EMBL" id="CAD8695927.1"/>
    </source>
</evidence>
<dbReference type="EMBL" id="HBFB01035776">
    <property type="protein sequence ID" value="CAD8695927.1"/>
    <property type="molecule type" value="Transcribed_RNA"/>
</dbReference>
<reference evidence="6" key="1">
    <citation type="submission" date="2021-01" db="EMBL/GenBank/DDBJ databases">
        <authorList>
            <person name="Corre E."/>
            <person name="Pelletier E."/>
            <person name="Niang G."/>
            <person name="Scheremetjew M."/>
            <person name="Finn R."/>
            <person name="Kale V."/>
            <person name="Holt S."/>
            <person name="Cochrane G."/>
            <person name="Meng A."/>
            <person name="Brown T."/>
            <person name="Cohen L."/>
        </authorList>
    </citation>
    <scope>NUCLEOTIDE SEQUENCE</scope>
    <source>
        <strain evidence="6">SAG 11-49</strain>
    </source>
</reference>
<dbReference type="Gene3D" id="3.30.70.330">
    <property type="match status" value="2"/>
</dbReference>
<dbReference type="CDD" id="cd12254">
    <property type="entry name" value="RRM_hnRNPH_ESRPs_RBM12_like"/>
    <property type="match status" value="2"/>
</dbReference>
<evidence type="ECO:0000256" key="2">
    <source>
        <dbReference type="ARBA" id="ARBA00022884"/>
    </source>
</evidence>
<dbReference type="SMART" id="SM00360">
    <property type="entry name" value="RRM"/>
    <property type="match status" value="2"/>
</dbReference>
<dbReference type="PROSITE" id="PS50102">
    <property type="entry name" value="RRM"/>
    <property type="match status" value="1"/>
</dbReference>
<evidence type="ECO:0000256" key="4">
    <source>
        <dbReference type="SAM" id="MobiDB-lite"/>
    </source>
</evidence>
<sequence>MSFEGAGYKRPRVESGYGMQGHHMGGPGPYGPGMGGPMDPSMMGPPQHFMGPGQYDMGGMGPMGMFPCVKLRGLPFDVSDDDIRMFLGCEPIDVVLVKRDGRLTGEAYVVLSNGMHVEMALSKNRSYMGRRYIEIYRAKKTDYYKAICSDVMEGGPAAGGGRWREERFQEREPRGPPQGGAGGEGFQGQGPDGTFVQGLPSGAAFDAATGAAAGTGGTTILKLRGLPFSISDDDICQWFNEDSSLGLSPVIKDNVLIVMDHGRPSGIAFVEFPSPQEATNAMGKNKQMMGTRYIEIFPANRADLDRYKARGGF</sequence>